<evidence type="ECO:0000313" key="10">
    <source>
        <dbReference type="EMBL" id="ONL98027.1"/>
    </source>
</evidence>
<dbReference type="STRING" id="4577.A0A1D6K2Y9"/>
<dbReference type="AlphaFoldDB" id="A0A1D6K2Y9"/>
<dbReference type="EMBL" id="CM000781">
    <property type="protein sequence ID" value="AQK72225.1"/>
    <property type="molecule type" value="Genomic_DNA"/>
</dbReference>
<evidence type="ECO:0000313" key="8">
    <source>
        <dbReference type="EMBL" id="AQK72225.1"/>
    </source>
</evidence>
<dbReference type="InterPro" id="IPR002641">
    <property type="entry name" value="PNPLA_dom"/>
</dbReference>
<gene>
    <name evidence="8" type="ORF">ZEAMMB73_Zm00001d017066</name>
    <name evidence="10" type="ORF">ZEAMMB73_Zm00001d029136</name>
    <name evidence="9" type="ORF">ZEAMMB73_Zm00001d037139</name>
</gene>
<reference evidence="8" key="1">
    <citation type="submission" date="2015-12" db="EMBL/GenBank/DDBJ databases">
        <title>Update maize B73 reference genome by single molecule sequencing technologies.</title>
        <authorList>
            <consortium name="Maize Genome Sequencing Project"/>
            <person name="Ware D."/>
        </authorList>
    </citation>
    <scope>NUCLEOTIDE SEQUENCE</scope>
    <source>
        <tissue evidence="8">Seedling</tissue>
    </source>
</reference>
<dbReference type="InterPro" id="IPR050301">
    <property type="entry name" value="NTE"/>
</dbReference>
<proteinExistence type="predicted"/>
<protein>
    <submittedName>
        <fullName evidence="9">Putative dnaJ chaperone family protein</fullName>
    </submittedName>
    <submittedName>
        <fullName evidence="8">Triacylglycerol lipase SDP1</fullName>
    </submittedName>
</protein>
<dbReference type="SUPFAM" id="SSF52151">
    <property type="entry name" value="FabD/lysophospholipase-like"/>
    <property type="match status" value="1"/>
</dbReference>
<evidence type="ECO:0000259" key="7">
    <source>
        <dbReference type="PROSITE" id="PS51635"/>
    </source>
</evidence>
<accession>A0A1D6K2Y9</accession>
<evidence type="ECO:0000256" key="3">
    <source>
        <dbReference type="ARBA" id="ARBA00022963"/>
    </source>
</evidence>
<evidence type="ECO:0000256" key="2">
    <source>
        <dbReference type="ARBA" id="ARBA00022821"/>
    </source>
</evidence>
<evidence type="ECO:0000313" key="9">
    <source>
        <dbReference type="EMBL" id="AQK83083.1"/>
    </source>
</evidence>
<organism evidence="8">
    <name type="scientific">Zea mays</name>
    <name type="common">Maize</name>
    <dbReference type="NCBI Taxonomy" id="4577"/>
    <lineage>
        <taxon>Eukaryota</taxon>
        <taxon>Viridiplantae</taxon>
        <taxon>Streptophyta</taxon>
        <taxon>Embryophyta</taxon>
        <taxon>Tracheophyta</taxon>
        <taxon>Spermatophyta</taxon>
        <taxon>Magnoliopsida</taxon>
        <taxon>Liliopsida</taxon>
        <taxon>Poales</taxon>
        <taxon>Poaceae</taxon>
        <taxon>PACMAD clade</taxon>
        <taxon>Panicoideae</taxon>
        <taxon>Andropogonodae</taxon>
        <taxon>Andropogoneae</taxon>
        <taxon>Tripsacinae</taxon>
        <taxon>Zea</taxon>
    </lineage>
</organism>
<evidence type="ECO:0000256" key="4">
    <source>
        <dbReference type="ARBA" id="ARBA00023098"/>
    </source>
</evidence>
<dbReference type="ExpressionAtlas" id="A0A1D6K2Y9">
    <property type="expression patterns" value="baseline and differential"/>
</dbReference>
<evidence type="ECO:0000256" key="5">
    <source>
        <dbReference type="ARBA" id="ARBA00025642"/>
    </source>
</evidence>
<dbReference type="PANTHER" id="PTHR14226">
    <property type="entry name" value="NEUROPATHY TARGET ESTERASE/SWISS CHEESE D.MELANOGASTER"/>
    <property type="match status" value="1"/>
</dbReference>
<comment type="function">
    <text evidence="5">Possesses non-specific lipolytic acyl hydrolase (LAH) activity. Hydrolyzes phospholipids as well as galactolipids. May play a role in disease resistance.</text>
</comment>
<dbReference type="EMBL" id="CM007647">
    <property type="protein sequence ID" value="ONL98027.1"/>
    <property type="molecule type" value="Genomic_DNA"/>
</dbReference>
<dbReference type="PROSITE" id="PS51635">
    <property type="entry name" value="PNPLA"/>
    <property type="match status" value="1"/>
</dbReference>
<name>A0A1D6K2Y9_MAIZE</name>
<sequence>MMRAALTYEEWAHAARMLELEAAPRRASDADLYDEELVRNKLRELRHRRQEGSLRDIVFCMRADLLRNLDNMCNPELHKGRLQVPRLIKEYIEEVSTQLKMVCDSDSDELPLEEKLAFMHETRHAFGRTALLLSGGASLGSFHVGVVKTLVEHKLLPRIVSGSSVGSIMCSIVATRSWPELESFFEEWHSLKFFDQMGGIFPVVKRILTHGALHDIRHLQVLLRNLTRNLTFQEAYDITGRILVVTVCSPRKHEPPRCLNYLTSPHVLIWSAVTASCAFPGLFEAQELMAKDRFGQTIPFHAPFLLGMEERTVAPTRR</sequence>
<feature type="short sequence motif" description="GXSXG" evidence="6">
    <location>
        <begin position="162"/>
        <end position="166"/>
    </location>
</feature>
<feature type="domain" description="PNPLA" evidence="7">
    <location>
        <begin position="131"/>
        <end position="318"/>
    </location>
</feature>
<keyword evidence="3" id="KW-0442">Lipid degradation</keyword>
<evidence type="ECO:0000256" key="1">
    <source>
        <dbReference type="ARBA" id="ARBA00022801"/>
    </source>
</evidence>
<dbReference type="GO" id="GO:0016042">
    <property type="term" value="P:lipid catabolic process"/>
    <property type="evidence" value="ECO:0007669"/>
    <property type="project" value="UniProtKB-KW"/>
</dbReference>
<dbReference type="GO" id="GO:0004806">
    <property type="term" value="F:triacylglycerol lipase activity"/>
    <property type="evidence" value="ECO:0007669"/>
    <property type="project" value="InterPro"/>
</dbReference>
<dbReference type="InParanoid" id="A0A1D6K2Y9"/>
<evidence type="ECO:0000256" key="6">
    <source>
        <dbReference type="PROSITE-ProRule" id="PRU01161"/>
    </source>
</evidence>
<dbReference type="Pfam" id="PF01734">
    <property type="entry name" value="Patatin"/>
    <property type="match status" value="1"/>
</dbReference>
<keyword evidence="2" id="KW-0611">Plant defense</keyword>
<keyword evidence="4" id="KW-0443">Lipid metabolism</keyword>
<dbReference type="GO" id="GO:0006952">
    <property type="term" value="P:defense response"/>
    <property type="evidence" value="ECO:0007669"/>
    <property type="project" value="UniProtKB-KW"/>
</dbReference>
<comment type="caution">
    <text evidence="6">Lacks conserved residue(s) required for the propagation of feature annotation.</text>
</comment>
<dbReference type="InterPro" id="IPR021771">
    <property type="entry name" value="Triacylglycerol_lipase_N"/>
</dbReference>
<dbReference type="Gene3D" id="3.40.1090.10">
    <property type="entry name" value="Cytosolic phospholipase A2 catalytic domain"/>
    <property type="match status" value="2"/>
</dbReference>
<keyword evidence="1" id="KW-0378">Hydrolase</keyword>
<dbReference type="Pfam" id="PF11815">
    <property type="entry name" value="DUF3336"/>
    <property type="match status" value="1"/>
</dbReference>
<dbReference type="EMBL" id="CM000782">
    <property type="protein sequence ID" value="AQK83083.1"/>
    <property type="molecule type" value="Genomic_DNA"/>
</dbReference>
<dbReference type="PANTHER" id="PTHR14226:SF10">
    <property type="entry name" value="TRIACYLGLYCEROL LIPASE 4-RELATED"/>
    <property type="match status" value="1"/>
</dbReference>
<dbReference type="InterPro" id="IPR016035">
    <property type="entry name" value="Acyl_Trfase/lysoPLipase"/>
</dbReference>